<proteinExistence type="predicted"/>
<dbReference type="EMBL" id="VUAA01000049">
    <property type="protein sequence ID" value="KAA1252633.1"/>
    <property type="molecule type" value="Genomic_DNA"/>
</dbReference>
<dbReference type="AlphaFoldDB" id="A0A5Q6PCT9"/>
<gene>
    <name evidence="1" type="ORF">F0M16_21870</name>
</gene>
<name>A0A5Q6PCT9_VIBCL</name>
<evidence type="ECO:0000313" key="2">
    <source>
        <dbReference type="Proteomes" id="UP000323225"/>
    </source>
</evidence>
<dbReference type="Proteomes" id="UP000323225">
    <property type="component" value="Unassembled WGS sequence"/>
</dbReference>
<comment type="caution">
    <text evidence="1">The sequence shown here is derived from an EMBL/GenBank/DDBJ whole genome shotgun (WGS) entry which is preliminary data.</text>
</comment>
<organism evidence="1 2">
    <name type="scientific">Vibrio cholerae</name>
    <dbReference type="NCBI Taxonomy" id="666"/>
    <lineage>
        <taxon>Bacteria</taxon>
        <taxon>Pseudomonadati</taxon>
        <taxon>Pseudomonadota</taxon>
        <taxon>Gammaproteobacteria</taxon>
        <taxon>Vibrionales</taxon>
        <taxon>Vibrionaceae</taxon>
        <taxon>Vibrio</taxon>
    </lineage>
</organism>
<reference evidence="1 2" key="1">
    <citation type="submission" date="2019-09" db="EMBL/GenBank/DDBJ databases">
        <authorList>
            <person name="Kritzky A."/>
            <person name="Schelkanova E.Y."/>
            <person name="Alkhova Z.V."/>
            <person name="Smirnova N.I."/>
        </authorList>
    </citation>
    <scope>NUCLEOTIDE SEQUENCE [LARGE SCALE GENOMIC DNA]</scope>
    <source>
        <strain evidence="1 2">M1526</strain>
    </source>
</reference>
<sequence length="180" mass="20844">MSRFQVGQKHPFVRHTVWLRDLKGNRTRTSHSLTPHGEDTESTEIVYLTCVSEHDVPHEYDESQLAKGYIFKKDNCEHDFHNQYPTASYGQLSSFGDWVASAFYETESGYEEQEYFSVSEALNSIERFGKNGEALPEYLSKIKSIMLKSLEENGFKLEETDFSKRHSQAIGYKNWKIVPS</sequence>
<evidence type="ECO:0000313" key="1">
    <source>
        <dbReference type="EMBL" id="KAA1252633.1"/>
    </source>
</evidence>
<protein>
    <submittedName>
        <fullName evidence="1">Uncharacterized protein</fullName>
    </submittedName>
</protein>
<accession>A0A5Q6PCT9</accession>